<accession>A3VAR2</accession>
<gene>
    <name evidence="2" type="ORF">RB2654_20508</name>
</gene>
<keyword evidence="1" id="KW-0732">Signal</keyword>
<dbReference type="SUPFAM" id="SSF50814">
    <property type="entry name" value="Lipocalins"/>
    <property type="match status" value="1"/>
</dbReference>
<dbReference type="eggNOG" id="COG3040">
    <property type="taxonomic scope" value="Bacteria"/>
</dbReference>
<dbReference type="PROSITE" id="PS51257">
    <property type="entry name" value="PROKAR_LIPOPROTEIN"/>
    <property type="match status" value="1"/>
</dbReference>
<dbReference type="Proteomes" id="UP000002931">
    <property type="component" value="Unassembled WGS sequence"/>
</dbReference>
<evidence type="ECO:0000313" key="3">
    <source>
        <dbReference type="Proteomes" id="UP000002931"/>
    </source>
</evidence>
<dbReference type="HOGENOM" id="CLU_068449_4_0_5"/>
<organism evidence="2 3">
    <name type="scientific">Maritimibacter alkaliphilus HTCC2654</name>
    <dbReference type="NCBI Taxonomy" id="314271"/>
    <lineage>
        <taxon>Bacteria</taxon>
        <taxon>Pseudomonadati</taxon>
        <taxon>Pseudomonadota</taxon>
        <taxon>Alphaproteobacteria</taxon>
        <taxon>Rhodobacterales</taxon>
        <taxon>Roseobacteraceae</taxon>
        <taxon>Maritimibacter</taxon>
    </lineage>
</organism>
<protein>
    <submittedName>
        <fullName evidence="2">Uncharacterized protein</fullName>
    </submittedName>
</protein>
<evidence type="ECO:0000256" key="1">
    <source>
        <dbReference type="SAM" id="SignalP"/>
    </source>
</evidence>
<sequence length="148" mass="15777">MRAFFLAALLALSACGTPAPEGPRMTSVVGYDAARFMGQWVEVAAVGRAPGGTWSIHDREGATFFAALPGAENVVTFTDRGNGRLEFAGATGTLFVLWADADDRTVVLGRPDHSFGAILNKSADISPDRLKAARDVMEWNGYDLGSLR</sequence>
<dbReference type="EMBL" id="AAMT01000001">
    <property type="protein sequence ID" value="EAQ15003.1"/>
    <property type="molecule type" value="Genomic_DNA"/>
</dbReference>
<dbReference type="STRING" id="314271.RB2654_20508"/>
<feature type="chain" id="PRO_5002662063" evidence="1">
    <location>
        <begin position="20"/>
        <end position="148"/>
    </location>
</feature>
<keyword evidence="3" id="KW-1185">Reference proteome</keyword>
<reference evidence="2 3" key="1">
    <citation type="journal article" date="2010" name="J. Bacteriol.">
        <title>Genome sequences of Pelagibaca bermudensis HTCC2601T and Maritimibacter alkaliphilus HTCC2654T, the type strains of two marine Roseobacter genera.</title>
        <authorList>
            <person name="Thrash J.C."/>
            <person name="Cho J.C."/>
            <person name="Ferriera S."/>
            <person name="Johnson J."/>
            <person name="Vergin K.L."/>
            <person name="Giovannoni S.J."/>
        </authorList>
    </citation>
    <scope>NUCLEOTIDE SEQUENCE [LARGE SCALE GENOMIC DNA]</scope>
    <source>
        <strain evidence="2 3">HTCC2654</strain>
    </source>
</reference>
<feature type="signal peptide" evidence="1">
    <location>
        <begin position="1"/>
        <end position="19"/>
    </location>
</feature>
<comment type="caution">
    <text evidence="2">The sequence shown here is derived from an EMBL/GenBank/DDBJ whole genome shotgun (WGS) entry which is preliminary data.</text>
</comment>
<dbReference type="OrthoDB" id="594739at2"/>
<dbReference type="InterPro" id="IPR012674">
    <property type="entry name" value="Calycin"/>
</dbReference>
<dbReference type="RefSeq" id="WP_008335027.1">
    <property type="nucleotide sequence ID" value="NZ_CH902578.1"/>
</dbReference>
<dbReference type="AlphaFoldDB" id="A3VAR2"/>
<proteinExistence type="predicted"/>
<evidence type="ECO:0000313" key="2">
    <source>
        <dbReference type="EMBL" id="EAQ15003.1"/>
    </source>
</evidence>
<name>A3VAR2_9RHOB</name>